<reference evidence="5" key="2">
    <citation type="submission" date="2023-02" db="EMBL/GenBank/DDBJ databases">
        <authorList>
            <consortium name="DOE Joint Genome Institute"/>
            <person name="Mondo S.J."/>
            <person name="Chang Y."/>
            <person name="Wang Y."/>
            <person name="Ahrendt S."/>
            <person name="Andreopoulos W."/>
            <person name="Barry K."/>
            <person name="Beard J."/>
            <person name="Benny G.L."/>
            <person name="Blankenship S."/>
            <person name="Bonito G."/>
            <person name="Cuomo C."/>
            <person name="Desiro A."/>
            <person name="Gervers K.A."/>
            <person name="Hundley H."/>
            <person name="Kuo A."/>
            <person name="LaButti K."/>
            <person name="Lang B.F."/>
            <person name="Lipzen A."/>
            <person name="O'Donnell K."/>
            <person name="Pangilinan J."/>
            <person name="Reynolds N."/>
            <person name="Sandor L."/>
            <person name="Smith M.W."/>
            <person name="Tsang A."/>
            <person name="Grigoriev I.V."/>
            <person name="Stajich J.E."/>
            <person name="Spatafora J.W."/>
        </authorList>
    </citation>
    <scope>NUCLEOTIDE SEQUENCE</scope>
    <source>
        <strain evidence="5">RSA 2281</strain>
    </source>
</reference>
<reference evidence="5" key="1">
    <citation type="journal article" date="2022" name="IScience">
        <title>Evolution of zygomycete secretomes and the origins of terrestrial fungal ecologies.</title>
        <authorList>
            <person name="Chang Y."/>
            <person name="Wang Y."/>
            <person name="Mondo S."/>
            <person name="Ahrendt S."/>
            <person name="Andreopoulos W."/>
            <person name="Barry K."/>
            <person name="Beard J."/>
            <person name="Benny G.L."/>
            <person name="Blankenship S."/>
            <person name="Bonito G."/>
            <person name="Cuomo C."/>
            <person name="Desiro A."/>
            <person name="Gervers K.A."/>
            <person name="Hundley H."/>
            <person name="Kuo A."/>
            <person name="LaButti K."/>
            <person name="Lang B.F."/>
            <person name="Lipzen A."/>
            <person name="O'Donnell K."/>
            <person name="Pangilinan J."/>
            <person name="Reynolds N."/>
            <person name="Sandor L."/>
            <person name="Smith M.E."/>
            <person name="Tsang A."/>
            <person name="Grigoriev I.V."/>
            <person name="Stajich J.E."/>
            <person name="Spatafora J.W."/>
        </authorList>
    </citation>
    <scope>NUCLEOTIDE SEQUENCE</scope>
    <source>
        <strain evidence="5">RSA 2281</strain>
    </source>
</reference>
<organism evidence="5 6">
    <name type="scientific">Phascolomyces articulosus</name>
    <dbReference type="NCBI Taxonomy" id="60185"/>
    <lineage>
        <taxon>Eukaryota</taxon>
        <taxon>Fungi</taxon>
        <taxon>Fungi incertae sedis</taxon>
        <taxon>Mucoromycota</taxon>
        <taxon>Mucoromycotina</taxon>
        <taxon>Mucoromycetes</taxon>
        <taxon>Mucorales</taxon>
        <taxon>Lichtheimiaceae</taxon>
        <taxon>Phascolomyces</taxon>
    </lineage>
</organism>
<name>A0AAD5K422_9FUNG</name>
<keyword evidence="6" id="KW-1185">Reference proteome</keyword>
<evidence type="ECO:0000256" key="4">
    <source>
        <dbReference type="ARBA" id="ARBA00023453"/>
    </source>
</evidence>
<evidence type="ECO:0000313" key="6">
    <source>
        <dbReference type="Proteomes" id="UP001209540"/>
    </source>
</evidence>
<keyword evidence="2" id="KW-0808">Transferase</keyword>
<dbReference type="PANTHER" id="PTHR10509:SF14">
    <property type="entry name" value="CAFFEOYL-COA O-METHYLTRANSFERASE 3-RELATED"/>
    <property type="match status" value="1"/>
</dbReference>
<evidence type="ECO:0000313" key="5">
    <source>
        <dbReference type="EMBL" id="KAI9253933.1"/>
    </source>
</evidence>
<dbReference type="SUPFAM" id="SSF53335">
    <property type="entry name" value="S-adenosyl-L-methionine-dependent methyltransferases"/>
    <property type="match status" value="1"/>
</dbReference>
<dbReference type="EMBL" id="JAIXMP010000025">
    <property type="protein sequence ID" value="KAI9253933.1"/>
    <property type="molecule type" value="Genomic_DNA"/>
</dbReference>
<comment type="caution">
    <text evidence="5">The sequence shown here is derived from an EMBL/GenBank/DDBJ whole genome shotgun (WGS) entry which is preliminary data.</text>
</comment>
<keyword evidence="1" id="KW-0489">Methyltransferase</keyword>
<dbReference type="InterPro" id="IPR002935">
    <property type="entry name" value="SAM_O-MeTrfase"/>
</dbReference>
<dbReference type="InterPro" id="IPR050362">
    <property type="entry name" value="Cation-dep_OMT"/>
</dbReference>
<dbReference type="PANTHER" id="PTHR10509">
    <property type="entry name" value="O-METHYLTRANSFERASE-RELATED"/>
    <property type="match status" value="1"/>
</dbReference>
<proteinExistence type="inferred from homology"/>
<dbReference type="GO" id="GO:0008757">
    <property type="term" value="F:S-adenosylmethionine-dependent methyltransferase activity"/>
    <property type="evidence" value="ECO:0007669"/>
    <property type="project" value="TreeGrafter"/>
</dbReference>
<dbReference type="InterPro" id="IPR029063">
    <property type="entry name" value="SAM-dependent_MTases_sf"/>
</dbReference>
<dbReference type="Pfam" id="PF01596">
    <property type="entry name" value="Methyltransf_3"/>
    <property type="match status" value="1"/>
</dbReference>
<evidence type="ECO:0000256" key="2">
    <source>
        <dbReference type="ARBA" id="ARBA00022679"/>
    </source>
</evidence>
<keyword evidence="3" id="KW-0949">S-adenosyl-L-methionine</keyword>
<gene>
    <name evidence="5" type="ORF">BDA99DRAFT_443221</name>
</gene>
<dbReference type="GO" id="GO:0008171">
    <property type="term" value="F:O-methyltransferase activity"/>
    <property type="evidence" value="ECO:0007669"/>
    <property type="project" value="InterPro"/>
</dbReference>
<dbReference type="AlphaFoldDB" id="A0AAD5K422"/>
<dbReference type="PROSITE" id="PS51682">
    <property type="entry name" value="SAM_OMT_I"/>
    <property type="match status" value="1"/>
</dbReference>
<dbReference type="Gene3D" id="3.40.50.150">
    <property type="entry name" value="Vaccinia Virus protein VP39"/>
    <property type="match status" value="1"/>
</dbReference>
<protein>
    <submittedName>
        <fullName evidence="5">O-methyltransferase</fullName>
    </submittedName>
</protein>
<accession>A0AAD5K422</accession>
<dbReference type="Proteomes" id="UP001209540">
    <property type="component" value="Unassembled WGS sequence"/>
</dbReference>
<dbReference type="GO" id="GO:0032259">
    <property type="term" value="P:methylation"/>
    <property type="evidence" value="ECO:0007669"/>
    <property type="project" value="UniProtKB-KW"/>
</dbReference>
<evidence type="ECO:0000256" key="1">
    <source>
        <dbReference type="ARBA" id="ARBA00022603"/>
    </source>
</evidence>
<comment type="similarity">
    <text evidence="4">Belongs to the class I-like SAM-binding methyltransferase superfamily. Cation-dependent O-methyltransferase family.</text>
</comment>
<sequence>MMIPETERKFLYHLIKLLRPTNILEIGTFTGASAIIMATALGKNTNGKLVTLDVNPTCMDVARKYVKRLQLENRVDLRLGLALDSLKELIKEEPKLQFDFIFIDAYKDQNIGYFDFIMDNKLLSDRGAIVVDDALFHGLVHRLAGYEEMCHIELEHWDLQARCTVEFNRHVQQDPRVQVTVLPIFNGLSLISNKTD</sequence>
<evidence type="ECO:0000256" key="3">
    <source>
        <dbReference type="ARBA" id="ARBA00022691"/>
    </source>
</evidence>
<dbReference type="CDD" id="cd02440">
    <property type="entry name" value="AdoMet_MTases"/>
    <property type="match status" value="1"/>
</dbReference>